<sequence>MMVESNKDYENFLEEVYTKDQLAGLIGEIELAKSYVYKKEQSIILSKKIENKVSERFSKTLADLERKELFPSASKMQTGYLDDLKKYCLGLPVCKLVVSFYPSFEFQKKLSQWFVNQLGKKVILELSAVEEIVAGVQIEFEGEYKDLSISDSIDQLLNNSYLGGGK</sequence>
<dbReference type="GO" id="GO:0016020">
    <property type="term" value="C:membrane"/>
    <property type="evidence" value="ECO:0007669"/>
    <property type="project" value="UniProtKB-SubCell"/>
</dbReference>
<dbReference type="STRING" id="1802514.A2955_03440"/>
<keyword evidence="6" id="KW-0066">ATP synthesis</keyword>
<evidence type="ECO:0000256" key="6">
    <source>
        <dbReference type="ARBA" id="ARBA00023310"/>
    </source>
</evidence>
<dbReference type="InterPro" id="IPR000711">
    <property type="entry name" value="ATPase_OSCP/dsu"/>
</dbReference>
<protein>
    <submittedName>
        <fullName evidence="7">Uncharacterized protein</fullName>
    </submittedName>
</protein>
<accession>A0A1F8B623</accession>
<evidence type="ECO:0000313" key="7">
    <source>
        <dbReference type="EMBL" id="OGM58818.1"/>
    </source>
</evidence>
<proteinExistence type="predicted"/>
<evidence type="ECO:0000256" key="5">
    <source>
        <dbReference type="ARBA" id="ARBA00023136"/>
    </source>
</evidence>
<dbReference type="Proteomes" id="UP000177501">
    <property type="component" value="Unassembled WGS sequence"/>
</dbReference>
<organism evidence="7 8">
    <name type="scientific">Candidatus Woesebacteria bacterium RIFCSPLOWO2_01_FULL_37_19</name>
    <dbReference type="NCBI Taxonomy" id="1802514"/>
    <lineage>
        <taxon>Bacteria</taxon>
        <taxon>Candidatus Woeseibacteriota</taxon>
    </lineage>
</organism>
<evidence type="ECO:0000256" key="3">
    <source>
        <dbReference type="ARBA" id="ARBA00022781"/>
    </source>
</evidence>
<dbReference type="AlphaFoldDB" id="A0A1F8B623"/>
<dbReference type="Pfam" id="PF00213">
    <property type="entry name" value="OSCP"/>
    <property type="match status" value="1"/>
</dbReference>
<evidence type="ECO:0000256" key="1">
    <source>
        <dbReference type="ARBA" id="ARBA00004370"/>
    </source>
</evidence>
<gene>
    <name evidence="7" type="ORF">A2955_03440</name>
</gene>
<comment type="subcellular location">
    <subcellularLocation>
        <location evidence="1">Membrane</location>
    </subcellularLocation>
</comment>
<keyword evidence="5" id="KW-0472">Membrane</keyword>
<dbReference type="EMBL" id="MGHA01000040">
    <property type="protein sequence ID" value="OGM58818.1"/>
    <property type="molecule type" value="Genomic_DNA"/>
</dbReference>
<reference evidence="7 8" key="1">
    <citation type="journal article" date="2016" name="Nat. Commun.">
        <title>Thousands of microbial genomes shed light on interconnected biogeochemical processes in an aquifer system.</title>
        <authorList>
            <person name="Anantharaman K."/>
            <person name="Brown C.T."/>
            <person name="Hug L.A."/>
            <person name="Sharon I."/>
            <person name="Castelle C.J."/>
            <person name="Probst A.J."/>
            <person name="Thomas B.C."/>
            <person name="Singh A."/>
            <person name="Wilkins M.J."/>
            <person name="Karaoz U."/>
            <person name="Brodie E.L."/>
            <person name="Williams K.H."/>
            <person name="Hubbard S.S."/>
            <person name="Banfield J.F."/>
        </authorList>
    </citation>
    <scope>NUCLEOTIDE SEQUENCE [LARGE SCALE GENOMIC DNA]</scope>
</reference>
<keyword evidence="3" id="KW-0375">Hydrogen ion transport</keyword>
<keyword evidence="4" id="KW-0406">Ion transport</keyword>
<evidence type="ECO:0000256" key="2">
    <source>
        <dbReference type="ARBA" id="ARBA00022448"/>
    </source>
</evidence>
<evidence type="ECO:0000256" key="4">
    <source>
        <dbReference type="ARBA" id="ARBA00023065"/>
    </source>
</evidence>
<evidence type="ECO:0000313" key="8">
    <source>
        <dbReference type="Proteomes" id="UP000177501"/>
    </source>
</evidence>
<comment type="caution">
    <text evidence="7">The sequence shown here is derived from an EMBL/GenBank/DDBJ whole genome shotgun (WGS) entry which is preliminary data.</text>
</comment>
<dbReference type="GO" id="GO:0046933">
    <property type="term" value="F:proton-transporting ATP synthase activity, rotational mechanism"/>
    <property type="evidence" value="ECO:0007669"/>
    <property type="project" value="InterPro"/>
</dbReference>
<name>A0A1F8B623_9BACT</name>
<keyword evidence="2" id="KW-0813">Transport</keyword>